<evidence type="ECO:0000313" key="6">
    <source>
        <dbReference type="EMBL" id="SNZ02908.1"/>
    </source>
</evidence>
<feature type="domain" description="PNPLA" evidence="5">
    <location>
        <begin position="7"/>
        <end position="165"/>
    </location>
</feature>
<organism evidence="6 7">
    <name type="scientific">Persephonella hydrogeniphila</name>
    <dbReference type="NCBI Taxonomy" id="198703"/>
    <lineage>
        <taxon>Bacteria</taxon>
        <taxon>Pseudomonadati</taxon>
        <taxon>Aquificota</taxon>
        <taxon>Aquificia</taxon>
        <taxon>Aquificales</taxon>
        <taxon>Hydrogenothermaceae</taxon>
        <taxon>Persephonella</taxon>
    </lineage>
</organism>
<dbReference type="RefSeq" id="WP_096999441.1">
    <property type="nucleotide sequence ID" value="NZ_OBEI01000001.1"/>
</dbReference>
<evidence type="ECO:0000256" key="1">
    <source>
        <dbReference type="ARBA" id="ARBA00022801"/>
    </source>
</evidence>
<keyword evidence="7" id="KW-1185">Reference proteome</keyword>
<protein>
    <submittedName>
        <fullName evidence="6">NTE family protein</fullName>
    </submittedName>
</protein>
<keyword evidence="3 4" id="KW-0443">Lipid metabolism</keyword>
<evidence type="ECO:0000256" key="3">
    <source>
        <dbReference type="ARBA" id="ARBA00023098"/>
    </source>
</evidence>
<feature type="short sequence motif" description="GXSXG" evidence="4">
    <location>
        <begin position="38"/>
        <end position="42"/>
    </location>
</feature>
<keyword evidence="2 4" id="KW-0442">Lipid degradation</keyword>
<dbReference type="PANTHER" id="PTHR14226:SF78">
    <property type="entry name" value="SLR0060 PROTEIN"/>
    <property type="match status" value="1"/>
</dbReference>
<dbReference type="InterPro" id="IPR016035">
    <property type="entry name" value="Acyl_Trfase/lysoPLipase"/>
</dbReference>
<evidence type="ECO:0000313" key="7">
    <source>
        <dbReference type="Proteomes" id="UP000219036"/>
    </source>
</evidence>
<evidence type="ECO:0000256" key="2">
    <source>
        <dbReference type="ARBA" id="ARBA00022963"/>
    </source>
</evidence>
<feature type="active site" description="Nucleophile" evidence="4">
    <location>
        <position position="40"/>
    </location>
</feature>
<reference evidence="7" key="1">
    <citation type="submission" date="2017-09" db="EMBL/GenBank/DDBJ databases">
        <authorList>
            <person name="Varghese N."/>
            <person name="Submissions S."/>
        </authorList>
    </citation>
    <scope>NUCLEOTIDE SEQUENCE [LARGE SCALE GENOMIC DNA]</scope>
    <source>
        <strain evidence="7">DSM 15103</strain>
    </source>
</reference>
<feature type="active site" description="Proton acceptor" evidence="4">
    <location>
        <position position="152"/>
    </location>
</feature>
<keyword evidence="1 4" id="KW-0378">Hydrolase</keyword>
<dbReference type="Gene3D" id="3.40.1090.10">
    <property type="entry name" value="Cytosolic phospholipase A2 catalytic domain"/>
    <property type="match status" value="1"/>
</dbReference>
<dbReference type="Pfam" id="PF01734">
    <property type="entry name" value="Patatin"/>
    <property type="match status" value="1"/>
</dbReference>
<dbReference type="CDD" id="cd07205">
    <property type="entry name" value="Pat_PNPLA6_PNPLA7_NTE1_like"/>
    <property type="match status" value="1"/>
</dbReference>
<name>A0A285N0Q0_9AQUI</name>
<dbReference type="GO" id="GO:0016787">
    <property type="term" value="F:hydrolase activity"/>
    <property type="evidence" value="ECO:0007669"/>
    <property type="project" value="UniProtKB-UniRule"/>
</dbReference>
<dbReference type="OrthoDB" id="9770965at2"/>
<dbReference type="EMBL" id="OBEI01000001">
    <property type="protein sequence ID" value="SNZ02908.1"/>
    <property type="molecule type" value="Genomic_DNA"/>
</dbReference>
<dbReference type="PANTHER" id="PTHR14226">
    <property type="entry name" value="NEUROPATHY TARGET ESTERASE/SWISS CHEESE D.MELANOGASTER"/>
    <property type="match status" value="1"/>
</dbReference>
<dbReference type="GO" id="GO:0016042">
    <property type="term" value="P:lipid catabolic process"/>
    <property type="evidence" value="ECO:0007669"/>
    <property type="project" value="UniProtKB-UniRule"/>
</dbReference>
<dbReference type="AlphaFoldDB" id="A0A285N0Q0"/>
<comment type="caution">
    <text evidence="4">Lacks conserved residue(s) required for the propagation of feature annotation.</text>
</comment>
<accession>A0A285N0Q0</accession>
<dbReference type="PROSITE" id="PS51635">
    <property type="entry name" value="PNPLA"/>
    <property type="match status" value="1"/>
</dbReference>
<evidence type="ECO:0000259" key="5">
    <source>
        <dbReference type="PROSITE" id="PS51635"/>
    </source>
</evidence>
<feature type="short sequence motif" description="DGA/G" evidence="4">
    <location>
        <begin position="152"/>
        <end position="154"/>
    </location>
</feature>
<dbReference type="SUPFAM" id="SSF52151">
    <property type="entry name" value="FabD/lysophospholipase-like"/>
    <property type="match status" value="1"/>
</dbReference>
<dbReference type="InterPro" id="IPR050301">
    <property type="entry name" value="NTE"/>
</dbReference>
<evidence type="ECO:0000256" key="4">
    <source>
        <dbReference type="PROSITE-ProRule" id="PRU01161"/>
    </source>
</evidence>
<gene>
    <name evidence="6" type="ORF">SAMN06265182_0241</name>
</gene>
<dbReference type="Proteomes" id="UP000219036">
    <property type="component" value="Unassembled WGS sequence"/>
</dbReference>
<dbReference type="InterPro" id="IPR002641">
    <property type="entry name" value="PNPLA_dom"/>
</dbReference>
<proteinExistence type="predicted"/>
<sequence>MEKKFGIALSGGAVRGAAHIGVLKALKEFGIKPSIITGASAGSIIAVFYASGYDPVEMEEIILKTNVLSYIKPALNFSSLFTLEKMEDFFDKYIDKKDLKELDTPVFVCATNLNLGVPEYFSTGNIHQIVSASCALPFIFRPVKIGDYLYIDGGVMDNLPVEPLIGEVDFIIGSEVNPLGKEENLSNPFSILLRSFYLAVRANVEARKKYCHLFIQPPELLKIGIFSTWKLKEAIDIGYRYTKKIIQKELSI</sequence>